<sequence length="256" mass="28024">MALVAGQRQPQSIGTLLALRSWPAVRSLQGGMSRCKASEGPLRAGIATKDTREGSLHKKCYYMPQQVVYNLESIANPAKIQPRAVLVVKRWRDVLQWKAMTPEDGYGAVIGHDRKTAHCLVLCHKTLPSPKDSKELLSPHFKLYDTLSPPCTHSTIGLFIDDINLSSDWQVCSACKIGGKPYFTGAGLPHVAKFTSFKTQSRLLRHMQPDSKGLRSTSALSETQDTYGVCLVNHLSGEVHVDCPGSGSVQVQPIFA</sequence>
<name>A0A8H6ICF8_9AGAR</name>
<evidence type="ECO:0000313" key="2">
    <source>
        <dbReference type="Proteomes" id="UP000521943"/>
    </source>
</evidence>
<dbReference type="EMBL" id="JACGCI010000006">
    <property type="protein sequence ID" value="KAF6762928.1"/>
    <property type="molecule type" value="Genomic_DNA"/>
</dbReference>
<comment type="caution">
    <text evidence="1">The sequence shown here is derived from an EMBL/GenBank/DDBJ whole genome shotgun (WGS) entry which is preliminary data.</text>
</comment>
<proteinExistence type="predicted"/>
<keyword evidence="2" id="KW-1185">Reference proteome</keyword>
<accession>A0A8H6ICF8</accession>
<protein>
    <submittedName>
        <fullName evidence="1">Uncharacterized protein</fullName>
    </submittedName>
</protein>
<reference evidence="1 2" key="1">
    <citation type="submission" date="2020-07" db="EMBL/GenBank/DDBJ databases">
        <title>Comparative genomics of pyrophilous fungi reveals a link between fire events and developmental genes.</title>
        <authorList>
            <consortium name="DOE Joint Genome Institute"/>
            <person name="Steindorff A.S."/>
            <person name="Carver A."/>
            <person name="Calhoun S."/>
            <person name="Stillman K."/>
            <person name="Liu H."/>
            <person name="Lipzen A."/>
            <person name="Pangilinan J."/>
            <person name="Labutti K."/>
            <person name="Bruns T.D."/>
            <person name="Grigoriev I.V."/>
        </authorList>
    </citation>
    <scope>NUCLEOTIDE SEQUENCE [LARGE SCALE GENOMIC DNA]</scope>
    <source>
        <strain evidence="1 2">CBS 144469</strain>
    </source>
</reference>
<dbReference type="Proteomes" id="UP000521943">
    <property type="component" value="Unassembled WGS sequence"/>
</dbReference>
<gene>
    <name evidence="1" type="ORF">DFP72DRAFT_841116</name>
</gene>
<evidence type="ECO:0000313" key="1">
    <source>
        <dbReference type="EMBL" id="KAF6762928.1"/>
    </source>
</evidence>
<organism evidence="1 2">
    <name type="scientific">Ephemerocybe angulata</name>
    <dbReference type="NCBI Taxonomy" id="980116"/>
    <lineage>
        <taxon>Eukaryota</taxon>
        <taxon>Fungi</taxon>
        <taxon>Dikarya</taxon>
        <taxon>Basidiomycota</taxon>
        <taxon>Agaricomycotina</taxon>
        <taxon>Agaricomycetes</taxon>
        <taxon>Agaricomycetidae</taxon>
        <taxon>Agaricales</taxon>
        <taxon>Agaricineae</taxon>
        <taxon>Psathyrellaceae</taxon>
        <taxon>Ephemerocybe</taxon>
    </lineage>
</organism>
<dbReference type="AlphaFoldDB" id="A0A8H6ICF8"/>